<name>A0A381DH98_9BACT</name>
<dbReference type="AlphaFoldDB" id="A0A381DH98"/>
<dbReference type="Proteomes" id="UP000254920">
    <property type="component" value="Unassembled WGS sequence"/>
</dbReference>
<accession>A0A381DH98</accession>
<dbReference type="SUPFAM" id="SSF53756">
    <property type="entry name" value="UDP-Glycosyltransferase/glycogen phosphorylase"/>
    <property type="match status" value="1"/>
</dbReference>
<dbReference type="Pfam" id="PF06258">
    <property type="entry name" value="Mito_fiss_Elm1"/>
    <property type="match status" value="1"/>
</dbReference>
<protein>
    <submittedName>
        <fullName evidence="1">Protein of uncharacterized function (DUF1022)</fullName>
    </submittedName>
</protein>
<dbReference type="InterPro" id="IPR009367">
    <property type="entry name" value="Elm1-like"/>
</dbReference>
<dbReference type="RefSeq" id="WP_235610041.1">
    <property type="nucleotide sequence ID" value="NZ_CP043427.1"/>
</dbReference>
<evidence type="ECO:0000313" key="2">
    <source>
        <dbReference type="Proteomes" id="UP000254920"/>
    </source>
</evidence>
<evidence type="ECO:0000313" key="1">
    <source>
        <dbReference type="EMBL" id="SUX09852.1"/>
    </source>
</evidence>
<proteinExistence type="predicted"/>
<dbReference type="GeneID" id="93090677"/>
<keyword evidence="2" id="KW-1185">Reference proteome</keyword>
<organism evidence="1 2">
    <name type="scientific">Campylobacter sputorum subsp. sputorum</name>
    <dbReference type="NCBI Taxonomy" id="32024"/>
    <lineage>
        <taxon>Bacteria</taxon>
        <taxon>Pseudomonadati</taxon>
        <taxon>Campylobacterota</taxon>
        <taxon>Epsilonproteobacteria</taxon>
        <taxon>Campylobacterales</taxon>
        <taxon>Campylobacteraceae</taxon>
        <taxon>Campylobacter</taxon>
    </lineage>
</organism>
<sequence>MKALIISDKRVGHESQSVAFCRLLGFEFEITSIKFKNKFLKILSYILDFLRIYKNIFECELKSGYDLVVSAGSTTYYANKYYAKKNGIKNIALMMPKGFRKDFSYIFATKNDAKKELLNLVVLPVNLNFLEKKEFYTPQKKAISFIIGGENKIYKILPDILNKIDEIMSKFSDYECMITTSPRTPKWLENELKKRNFSFSVWFSENKINPIYDFTHKSEFVFITQDSVSMISEAVCNGSANVCILELCKNKTSKFDEFLLNLKELNLVQIYDSNARLKQTKKFNLKKVLESINLC</sequence>
<gene>
    <name evidence="1" type="ORF">NCTC12475_00228</name>
</gene>
<reference evidence="1 2" key="1">
    <citation type="submission" date="2018-06" db="EMBL/GenBank/DDBJ databases">
        <authorList>
            <consortium name="Pathogen Informatics"/>
            <person name="Doyle S."/>
        </authorList>
    </citation>
    <scope>NUCLEOTIDE SEQUENCE [LARGE SCALE GENOMIC DNA]</scope>
    <source>
        <strain evidence="1 2">NCTC12475</strain>
    </source>
</reference>
<dbReference type="EMBL" id="UFVD01000001">
    <property type="protein sequence ID" value="SUX09852.1"/>
    <property type="molecule type" value="Genomic_DNA"/>
</dbReference>